<accession>A0A7S3ZVP5</accession>
<evidence type="ECO:0008006" key="3">
    <source>
        <dbReference type="Google" id="ProtNLM"/>
    </source>
</evidence>
<keyword evidence="1" id="KW-0732">Signal</keyword>
<dbReference type="AlphaFoldDB" id="A0A7S3ZVP5"/>
<name>A0A7S3ZVP5_9STRA</name>
<feature type="chain" id="PRO_5030624611" description="DOMON domain-containing protein" evidence="1">
    <location>
        <begin position="22"/>
        <end position="490"/>
    </location>
</feature>
<proteinExistence type="predicted"/>
<gene>
    <name evidence="2" type="ORF">PCAL00307_LOCUS10629</name>
</gene>
<feature type="signal peptide" evidence="1">
    <location>
        <begin position="1"/>
        <end position="21"/>
    </location>
</feature>
<evidence type="ECO:0000313" key="2">
    <source>
        <dbReference type="EMBL" id="CAE0695193.1"/>
    </source>
</evidence>
<sequence>MVHHSTMFIIIISLLAAGARAAECDTLAKYWVSAPYEAERIGKDGETTTLANLSATLTITSQSGCAFEGINSWTNGQIGGKETVAGIIDSETEITMLELGEPPAGGSTARIDATLETNGLMRWRYTGQGAAADDRWVTVFDADFAPDAAPAVAEKDCLDISGTWKSNATYYYRLYEDGTREKVGPLYNTLTLTMASDCLVSGTNTWDNGVANGTEVVAGVVHANTSRDGPYYTSAATLVEMGGMYVDGRMEVNFDCALDCDTMQLHFIGQGKEGYGVLFDSYLGKGEGPTVAPPDCEWVNNLVGTYTASGFDIFRVPGPPLTDVSMTMEILGRDGCTFWGHAGNIGDGIPGTPLLGLIPWYELDFDLTADGGMNRSTAIVLATASILQIGHVCVNTSAIDADCDVCGEVCLNTSAVVDAQFTLSRFTDEGTVKWHYVGTADDGQNAEVFDAVFAKNSDATAAPTTTPGSDGAAGRSVGFLVALAAAAAAL</sequence>
<evidence type="ECO:0000256" key="1">
    <source>
        <dbReference type="SAM" id="SignalP"/>
    </source>
</evidence>
<protein>
    <recommendedName>
        <fullName evidence="3">DOMON domain-containing protein</fullName>
    </recommendedName>
</protein>
<dbReference type="EMBL" id="HBIW01012381">
    <property type="protein sequence ID" value="CAE0695193.1"/>
    <property type="molecule type" value="Transcribed_RNA"/>
</dbReference>
<reference evidence="2" key="1">
    <citation type="submission" date="2021-01" db="EMBL/GenBank/DDBJ databases">
        <authorList>
            <person name="Corre E."/>
            <person name="Pelletier E."/>
            <person name="Niang G."/>
            <person name="Scheremetjew M."/>
            <person name="Finn R."/>
            <person name="Kale V."/>
            <person name="Holt S."/>
            <person name="Cochrane G."/>
            <person name="Meng A."/>
            <person name="Brown T."/>
            <person name="Cohen L."/>
        </authorList>
    </citation>
    <scope>NUCLEOTIDE SEQUENCE</scope>
    <source>
        <strain evidence="2">CCMP1756</strain>
    </source>
</reference>
<organism evidence="2">
    <name type="scientific">Pelagomonas calceolata</name>
    <dbReference type="NCBI Taxonomy" id="35677"/>
    <lineage>
        <taxon>Eukaryota</taxon>
        <taxon>Sar</taxon>
        <taxon>Stramenopiles</taxon>
        <taxon>Ochrophyta</taxon>
        <taxon>Pelagophyceae</taxon>
        <taxon>Pelagomonadales</taxon>
        <taxon>Pelagomonadaceae</taxon>
        <taxon>Pelagomonas</taxon>
    </lineage>
</organism>